<evidence type="ECO:0000259" key="3">
    <source>
        <dbReference type="Pfam" id="PF15902"/>
    </source>
</evidence>
<keyword evidence="2" id="KW-0812">Transmembrane</keyword>
<organism evidence="4 5">
    <name type="scientific">Ktedonospora formicarum</name>
    <dbReference type="NCBI Taxonomy" id="2778364"/>
    <lineage>
        <taxon>Bacteria</taxon>
        <taxon>Bacillati</taxon>
        <taxon>Chloroflexota</taxon>
        <taxon>Ktedonobacteria</taxon>
        <taxon>Ktedonobacterales</taxon>
        <taxon>Ktedonobacteraceae</taxon>
        <taxon>Ktedonospora</taxon>
    </lineage>
</organism>
<feature type="domain" description="Sortilin N-terminal" evidence="3">
    <location>
        <begin position="167"/>
        <end position="282"/>
    </location>
</feature>
<accession>A0A8J3I4T4</accession>
<dbReference type="EMBL" id="BNJF01000005">
    <property type="protein sequence ID" value="GHO49499.1"/>
    <property type="molecule type" value="Genomic_DNA"/>
</dbReference>
<dbReference type="AlphaFoldDB" id="A0A8J3I4T4"/>
<dbReference type="InterPro" id="IPR031778">
    <property type="entry name" value="Sortilin_N"/>
</dbReference>
<gene>
    <name evidence="4" type="ORF">KSX_76620</name>
</gene>
<evidence type="ECO:0000313" key="4">
    <source>
        <dbReference type="EMBL" id="GHO49499.1"/>
    </source>
</evidence>
<keyword evidence="1" id="KW-0677">Repeat</keyword>
<comment type="caution">
    <text evidence="4">The sequence shown here is derived from an EMBL/GenBank/DDBJ whole genome shotgun (WGS) entry which is preliminary data.</text>
</comment>
<dbReference type="InterPro" id="IPR036278">
    <property type="entry name" value="Sialidase_sf"/>
</dbReference>
<sequence>MKRPFDTTEDEQNNTRLTHALTDLYRPSRDDQASLVRIRQRLQTKAAGRGTLSSTDQYMPDHATRLAASSHDQQPIPLPRNKTRKTSRGLRFLGLLAAILVTALVVGSFAFILTARQPQISTKHPTTPISKQTHRLVLSNTLYMASPSTGWALAAKGKNGDTVFPQALLRTTDGGKTWQDVSPKMKSSSNLPNVFVLDEKTAWYVALQDRGNTPMYRTTDGGKSWQPCDIPMDTENDGLQALTFINDKDGWLLLSHKTPKGYTLYQTHNGGSSWQEIGHTGKNASSLPSKGQPYQISFTDQRHGYFLTYPLNGIPATLNATQDGGKTWKELTLTTPSGWKSTQLQQIDFLFNSQGKDAFLLSFGNSVTRQFQSYVYTGSGNSNQWDMKALSTTYSEFIAGDEQHIAFKAMGIPNNQHFTFTVQQYILQDGKWELGISSPFADRTYISSSFTDIQHGWSLVRPNYDFTLRADTNIQLRVTSDGGKTWTTLHPKLPNGILWML</sequence>
<dbReference type="Proteomes" id="UP000612362">
    <property type="component" value="Unassembled WGS sequence"/>
</dbReference>
<dbReference type="PANTHER" id="PTHR47199:SF2">
    <property type="entry name" value="PHOTOSYSTEM II STABILITY_ASSEMBLY FACTOR HCF136, CHLOROPLASTIC"/>
    <property type="match status" value="1"/>
</dbReference>
<evidence type="ECO:0000256" key="2">
    <source>
        <dbReference type="SAM" id="Phobius"/>
    </source>
</evidence>
<dbReference type="PANTHER" id="PTHR47199">
    <property type="entry name" value="PHOTOSYSTEM II STABILITY/ASSEMBLY FACTOR HCF136, CHLOROPLASTIC"/>
    <property type="match status" value="1"/>
</dbReference>
<evidence type="ECO:0000256" key="1">
    <source>
        <dbReference type="ARBA" id="ARBA00022737"/>
    </source>
</evidence>
<dbReference type="InterPro" id="IPR015943">
    <property type="entry name" value="WD40/YVTN_repeat-like_dom_sf"/>
</dbReference>
<keyword evidence="5" id="KW-1185">Reference proteome</keyword>
<feature type="transmembrane region" description="Helical" evidence="2">
    <location>
        <begin position="90"/>
        <end position="113"/>
    </location>
</feature>
<dbReference type="CDD" id="cd15482">
    <property type="entry name" value="Sialidase_non-viral"/>
    <property type="match status" value="1"/>
</dbReference>
<keyword evidence="2" id="KW-0472">Membrane</keyword>
<name>A0A8J3I4T4_9CHLR</name>
<dbReference type="Gene3D" id="2.130.10.10">
    <property type="entry name" value="YVTN repeat-like/Quinoprotein amine dehydrogenase"/>
    <property type="match status" value="1"/>
</dbReference>
<proteinExistence type="predicted"/>
<protein>
    <recommendedName>
        <fullName evidence="3">Sortilin N-terminal domain-containing protein</fullName>
    </recommendedName>
</protein>
<dbReference type="Pfam" id="PF15902">
    <property type="entry name" value="Sortilin-Vps10"/>
    <property type="match status" value="1"/>
</dbReference>
<dbReference type="RefSeq" id="WP_220198614.1">
    <property type="nucleotide sequence ID" value="NZ_BNJF01000005.1"/>
</dbReference>
<evidence type="ECO:0000313" key="5">
    <source>
        <dbReference type="Proteomes" id="UP000612362"/>
    </source>
</evidence>
<dbReference type="SUPFAM" id="SSF50939">
    <property type="entry name" value="Sialidases"/>
    <property type="match status" value="1"/>
</dbReference>
<keyword evidence="2" id="KW-1133">Transmembrane helix</keyword>
<reference evidence="4" key="1">
    <citation type="submission" date="2020-10" db="EMBL/GenBank/DDBJ databases">
        <title>Taxonomic study of unclassified bacteria belonging to the class Ktedonobacteria.</title>
        <authorList>
            <person name="Yabe S."/>
            <person name="Wang C.M."/>
            <person name="Zheng Y."/>
            <person name="Sakai Y."/>
            <person name="Cavaletti L."/>
            <person name="Monciardini P."/>
            <person name="Donadio S."/>
        </authorList>
    </citation>
    <scope>NUCLEOTIDE SEQUENCE</scope>
    <source>
        <strain evidence="4">SOSP1-1</strain>
    </source>
</reference>